<evidence type="ECO:0000313" key="4">
    <source>
        <dbReference type="Proteomes" id="UP000698059"/>
    </source>
</evidence>
<dbReference type="InterPro" id="IPR002937">
    <property type="entry name" value="Amino_oxidase"/>
</dbReference>
<dbReference type="GO" id="GO:0004729">
    <property type="term" value="F:oxygen-dependent protoporphyrinogen oxidase activity"/>
    <property type="evidence" value="ECO:0007669"/>
    <property type="project" value="UniProtKB-EC"/>
</dbReference>
<feature type="region of interest" description="Disordered" evidence="1">
    <location>
        <begin position="1"/>
        <end position="26"/>
    </location>
</feature>
<dbReference type="EC" id="1.3.3.4" evidence="3"/>
<name>A0ABS2LHJ4_9CELL</name>
<dbReference type="InterPro" id="IPR036188">
    <property type="entry name" value="FAD/NAD-bd_sf"/>
</dbReference>
<organism evidence="3 4">
    <name type="scientific">Oerskovia jenensis</name>
    <dbReference type="NCBI Taxonomy" id="162169"/>
    <lineage>
        <taxon>Bacteria</taxon>
        <taxon>Bacillati</taxon>
        <taxon>Actinomycetota</taxon>
        <taxon>Actinomycetes</taxon>
        <taxon>Micrococcales</taxon>
        <taxon>Cellulomonadaceae</taxon>
        <taxon>Oerskovia</taxon>
    </lineage>
</organism>
<feature type="domain" description="Amine oxidase" evidence="2">
    <location>
        <begin position="40"/>
        <end position="292"/>
    </location>
</feature>
<dbReference type="PANTHER" id="PTHR42923">
    <property type="entry name" value="PROTOPORPHYRINOGEN OXIDASE"/>
    <property type="match status" value="1"/>
</dbReference>
<protein>
    <submittedName>
        <fullName evidence="3">Oxygen-dependent protoporphyrinogen oxidase</fullName>
        <ecNumber evidence="3">1.3.3.4</ecNumber>
    </submittedName>
</protein>
<evidence type="ECO:0000313" key="3">
    <source>
        <dbReference type="EMBL" id="MBM7479599.1"/>
    </source>
</evidence>
<dbReference type="InterPro" id="IPR050464">
    <property type="entry name" value="Zeta_carotene_desat/Oxidored"/>
</dbReference>
<feature type="compositionally biased region" description="Basic and acidic residues" evidence="1">
    <location>
        <begin position="373"/>
        <end position="382"/>
    </location>
</feature>
<dbReference type="Gene3D" id="3.90.660.20">
    <property type="entry name" value="Protoporphyrinogen oxidase, mitochondrial, domain 2"/>
    <property type="match status" value="1"/>
</dbReference>
<dbReference type="Gene3D" id="1.10.3110.10">
    <property type="entry name" value="protoporphyrinogen ix oxidase, domain 3"/>
    <property type="match status" value="1"/>
</dbReference>
<reference evidence="3 4" key="1">
    <citation type="submission" date="2021-01" db="EMBL/GenBank/DDBJ databases">
        <title>Sequencing the genomes of 1000 actinobacteria strains.</title>
        <authorList>
            <person name="Klenk H.-P."/>
        </authorList>
    </citation>
    <scope>NUCLEOTIDE SEQUENCE [LARGE SCALE GENOMIC DNA]</scope>
    <source>
        <strain evidence="3 4">DSM 46000</strain>
    </source>
</reference>
<proteinExistence type="predicted"/>
<dbReference type="PANTHER" id="PTHR42923:SF3">
    <property type="entry name" value="PROTOPORPHYRINOGEN OXIDASE"/>
    <property type="match status" value="1"/>
</dbReference>
<dbReference type="EMBL" id="JAFBBO010000001">
    <property type="protein sequence ID" value="MBM7479599.1"/>
    <property type="molecule type" value="Genomic_DNA"/>
</dbReference>
<accession>A0ABS2LHJ4</accession>
<dbReference type="SUPFAM" id="SSF54373">
    <property type="entry name" value="FAD-linked reductases, C-terminal domain"/>
    <property type="match status" value="1"/>
</dbReference>
<keyword evidence="4" id="KW-1185">Reference proteome</keyword>
<sequence>MHPVADGSSGPSSPSDASSHATSDAPSHGSFDAVVVGAGIAGLTAARTLRRRGLRVLVLEAADRPGGPVHGDKLGSTGLTVDVGAESFAARGSAVGDLVTDLGLTVVEPAPLGAWGYAASHAFPLPKAGIMGIPAHPFAADVRRAVGWPGALRAGLDRVKPRRWVDEENLETFTRSRLGRRVAERLVAPVAAGVHSAPLERLDVDAVAPGLREAYAREGSLTRAVAAMRAQAPAGSAVRGIEGGLHRLVEELALAVTGEGSDGAAPAGSTGPAGVVLTRHEVVDLGRDAVGGWTVQAEGPGGPVTFRSPRLLVTTPAVVDLVSPLAGRTADPVPDPEPGADIRLVTLLLEAPALDAAPRGSGLLVAPKPRTWSTRDENHRAGAHDPVQAKALTHSTAKWPWLAARVSDAVGPGNHVVRLSYGRIGETVEPALDQVVRDASVLLGVDLEGKVREHLSTRWNGSLPPPTPVYRREVAMFVERVSHVDGLGVTGGWIAGTGLAAIVGHAQECAEQL</sequence>
<comment type="caution">
    <text evidence="3">The sequence shown here is derived from an EMBL/GenBank/DDBJ whole genome shotgun (WGS) entry which is preliminary data.</text>
</comment>
<keyword evidence="3" id="KW-0560">Oxidoreductase</keyword>
<dbReference type="Proteomes" id="UP000698059">
    <property type="component" value="Unassembled WGS sequence"/>
</dbReference>
<evidence type="ECO:0000256" key="1">
    <source>
        <dbReference type="SAM" id="MobiDB-lite"/>
    </source>
</evidence>
<feature type="region of interest" description="Disordered" evidence="1">
    <location>
        <begin position="360"/>
        <end position="382"/>
    </location>
</feature>
<gene>
    <name evidence="3" type="ORF">JOD49_002519</name>
</gene>
<dbReference type="RefSeq" id="WP_205307503.1">
    <property type="nucleotide sequence ID" value="NZ_BAAAVF010000011.1"/>
</dbReference>
<dbReference type="SUPFAM" id="SSF51905">
    <property type="entry name" value="FAD/NAD(P)-binding domain"/>
    <property type="match status" value="1"/>
</dbReference>
<evidence type="ECO:0000259" key="2">
    <source>
        <dbReference type="Pfam" id="PF01593"/>
    </source>
</evidence>
<dbReference type="Pfam" id="PF01593">
    <property type="entry name" value="Amino_oxidase"/>
    <property type="match status" value="1"/>
</dbReference>
<dbReference type="Gene3D" id="3.50.50.60">
    <property type="entry name" value="FAD/NAD(P)-binding domain"/>
    <property type="match status" value="1"/>
</dbReference>